<keyword evidence="2" id="KW-1185">Reference proteome</keyword>
<dbReference type="Proteomes" id="UP000324222">
    <property type="component" value="Unassembled WGS sequence"/>
</dbReference>
<dbReference type="EMBL" id="VSRR010121528">
    <property type="protein sequence ID" value="MPD00136.1"/>
    <property type="molecule type" value="Genomic_DNA"/>
</dbReference>
<protein>
    <submittedName>
        <fullName evidence="1">Uncharacterized protein</fullName>
    </submittedName>
</protein>
<dbReference type="AlphaFoldDB" id="A0A5B7JZS8"/>
<gene>
    <name evidence="1" type="ORF">E2C01_095589</name>
</gene>
<sequence length="27" mass="3289">MLQHEAWTSPTFSMSFTTRFLEQLSRR</sequence>
<evidence type="ECO:0000313" key="1">
    <source>
        <dbReference type="EMBL" id="MPD00136.1"/>
    </source>
</evidence>
<proteinExistence type="predicted"/>
<comment type="caution">
    <text evidence="1">The sequence shown here is derived from an EMBL/GenBank/DDBJ whole genome shotgun (WGS) entry which is preliminary data.</text>
</comment>
<organism evidence="1 2">
    <name type="scientific">Portunus trituberculatus</name>
    <name type="common">Swimming crab</name>
    <name type="synonym">Neptunus trituberculatus</name>
    <dbReference type="NCBI Taxonomy" id="210409"/>
    <lineage>
        <taxon>Eukaryota</taxon>
        <taxon>Metazoa</taxon>
        <taxon>Ecdysozoa</taxon>
        <taxon>Arthropoda</taxon>
        <taxon>Crustacea</taxon>
        <taxon>Multicrustacea</taxon>
        <taxon>Malacostraca</taxon>
        <taxon>Eumalacostraca</taxon>
        <taxon>Eucarida</taxon>
        <taxon>Decapoda</taxon>
        <taxon>Pleocyemata</taxon>
        <taxon>Brachyura</taxon>
        <taxon>Eubrachyura</taxon>
        <taxon>Portunoidea</taxon>
        <taxon>Portunidae</taxon>
        <taxon>Portuninae</taxon>
        <taxon>Portunus</taxon>
    </lineage>
</organism>
<name>A0A5B7JZS8_PORTR</name>
<accession>A0A5B7JZS8</accession>
<evidence type="ECO:0000313" key="2">
    <source>
        <dbReference type="Proteomes" id="UP000324222"/>
    </source>
</evidence>
<reference evidence="1 2" key="1">
    <citation type="submission" date="2019-05" db="EMBL/GenBank/DDBJ databases">
        <title>Another draft genome of Portunus trituberculatus and its Hox gene families provides insights of decapod evolution.</title>
        <authorList>
            <person name="Jeong J.-H."/>
            <person name="Song I."/>
            <person name="Kim S."/>
            <person name="Choi T."/>
            <person name="Kim D."/>
            <person name="Ryu S."/>
            <person name="Kim W."/>
        </authorList>
    </citation>
    <scope>NUCLEOTIDE SEQUENCE [LARGE SCALE GENOMIC DNA]</scope>
    <source>
        <tissue evidence="1">Muscle</tissue>
    </source>
</reference>